<reference evidence="2" key="1">
    <citation type="submission" date="2014-09" db="EMBL/GenBank/DDBJ databases">
        <authorList>
            <person name="Sharma Rahul"/>
            <person name="Thines Marco"/>
        </authorList>
    </citation>
    <scope>NUCLEOTIDE SEQUENCE [LARGE SCALE GENOMIC DNA]</scope>
</reference>
<keyword evidence="2" id="KW-1185">Reference proteome</keyword>
<accession>A0A0P1A8V5</accession>
<organism evidence="1 2">
    <name type="scientific">Plasmopara halstedii</name>
    <name type="common">Downy mildew of sunflower</name>
    <dbReference type="NCBI Taxonomy" id="4781"/>
    <lineage>
        <taxon>Eukaryota</taxon>
        <taxon>Sar</taxon>
        <taxon>Stramenopiles</taxon>
        <taxon>Oomycota</taxon>
        <taxon>Peronosporomycetes</taxon>
        <taxon>Peronosporales</taxon>
        <taxon>Peronosporaceae</taxon>
        <taxon>Plasmopara</taxon>
    </lineage>
</organism>
<dbReference type="RefSeq" id="XP_024573527.1">
    <property type="nucleotide sequence ID" value="XM_024722452.1"/>
</dbReference>
<dbReference type="AlphaFoldDB" id="A0A0P1A8V5"/>
<name>A0A0P1A8V5_PLAHL</name>
<sequence length="57" mass="6879">MSPIRSSRLWTRCWDKQRQIILRIKIFERIKNYPKFVSTPKLSMRADVAPKKADENM</sequence>
<evidence type="ECO:0000313" key="1">
    <source>
        <dbReference type="EMBL" id="CEG37158.1"/>
    </source>
</evidence>
<evidence type="ECO:0000313" key="2">
    <source>
        <dbReference type="Proteomes" id="UP000054928"/>
    </source>
</evidence>
<dbReference type="Proteomes" id="UP000054928">
    <property type="component" value="Unassembled WGS sequence"/>
</dbReference>
<protein>
    <submittedName>
        <fullName evidence="1">Uncharacterized protein</fullName>
    </submittedName>
</protein>
<proteinExistence type="predicted"/>
<dbReference type="EMBL" id="CCYD01000261">
    <property type="protein sequence ID" value="CEG37158.1"/>
    <property type="molecule type" value="Genomic_DNA"/>
</dbReference>
<dbReference type="GeneID" id="36399662"/>